<evidence type="ECO:0000256" key="2">
    <source>
        <dbReference type="ARBA" id="ARBA00022801"/>
    </source>
</evidence>
<keyword evidence="1 4" id="KW-0732">Signal</keyword>
<comment type="caution">
    <text evidence="6">The sequence shown here is derived from an EMBL/GenBank/DDBJ whole genome shotgun (WGS) entry which is preliminary data.</text>
</comment>
<keyword evidence="7" id="KW-1185">Reference proteome</keyword>
<protein>
    <recommendedName>
        <fullName evidence="5">Calcineurin-like phosphoesterase domain-containing protein</fullName>
    </recommendedName>
</protein>
<evidence type="ECO:0000313" key="7">
    <source>
        <dbReference type="Proteomes" id="UP000654075"/>
    </source>
</evidence>
<feature type="signal peptide" evidence="4">
    <location>
        <begin position="1"/>
        <end position="19"/>
    </location>
</feature>
<evidence type="ECO:0000256" key="3">
    <source>
        <dbReference type="SAM" id="MobiDB-lite"/>
    </source>
</evidence>
<accession>A0A813DRH1</accession>
<dbReference type="Pfam" id="PF00149">
    <property type="entry name" value="Metallophos"/>
    <property type="match status" value="1"/>
</dbReference>
<dbReference type="InterPro" id="IPR004843">
    <property type="entry name" value="Calcineurin-like_PHP"/>
</dbReference>
<feature type="region of interest" description="Disordered" evidence="3">
    <location>
        <begin position="159"/>
        <end position="185"/>
    </location>
</feature>
<evidence type="ECO:0000256" key="4">
    <source>
        <dbReference type="SAM" id="SignalP"/>
    </source>
</evidence>
<dbReference type="OrthoDB" id="411211at2759"/>
<evidence type="ECO:0000259" key="5">
    <source>
        <dbReference type="Pfam" id="PF00149"/>
    </source>
</evidence>
<dbReference type="EMBL" id="CAJNNV010002883">
    <property type="protein sequence ID" value="CAE8588013.1"/>
    <property type="molecule type" value="Genomic_DNA"/>
</dbReference>
<organism evidence="6 7">
    <name type="scientific">Polarella glacialis</name>
    <name type="common">Dinoflagellate</name>
    <dbReference type="NCBI Taxonomy" id="89957"/>
    <lineage>
        <taxon>Eukaryota</taxon>
        <taxon>Sar</taxon>
        <taxon>Alveolata</taxon>
        <taxon>Dinophyceae</taxon>
        <taxon>Suessiales</taxon>
        <taxon>Suessiaceae</taxon>
        <taxon>Polarella</taxon>
    </lineage>
</organism>
<dbReference type="InterPro" id="IPR051558">
    <property type="entry name" value="Metallophosphoesterase_PAP"/>
</dbReference>
<name>A0A813DRH1_POLGL</name>
<dbReference type="PANTHER" id="PTHR10161">
    <property type="entry name" value="TARTRATE-RESISTANT ACID PHOSPHATASE TYPE 5"/>
    <property type="match status" value="1"/>
</dbReference>
<dbReference type="PANTHER" id="PTHR10161:SF14">
    <property type="entry name" value="TARTRATE-RESISTANT ACID PHOSPHATASE TYPE 5"/>
    <property type="match status" value="1"/>
</dbReference>
<dbReference type="Gene3D" id="3.60.21.10">
    <property type="match status" value="1"/>
</dbReference>
<reference evidence="6" key="1">
    <citation type="submission" date="2021-02" db="EMBL/GenBank/DDBJ databases">
        <authorList>
            <person name="Dougan E. K."/>
            <person name="Rhodes N."/>
            <person name="Thang M."/>
            <person name="Chan C."/>
        </authorList>
    </citation>
    <scope>NUCLEOTIDE SEQUENCE</scope>
</reference>
<feature type="chain" id="PRO_5032294346" description="Calcineurin-like phosphoesterase domain-containing protein" evidence="4">
    <location>
        <begin position="20"/>
        <end position="586"/>
    </location>
</feature>
<dbReference type="AlphaFoldDB" id="A0A813DRH1"/>
<evidence type="ECO:0000256" key="1">
    <source>
        <dbReference type="ARBA" id="ARBA00022729"/>
    </source>
</evidence>
<gene>
    <name evidence="6" type="ORF">PGLA1383_LOCUS6831</name>
</gene>
<feature type="compositionally biased region" description="Pro residues" evidence="3">
    <location>
        <begin position="159"/>
        <end position="181"/>
    </location>
</feature>
<keyword evidence="2" id="KW-0378">Hydrolase</keyword>
<dbReference type="SUPFAM" id="SSF56300">
    <property type="entry name" value="Metallo-dependent phosphatases"/>
    <property type="match status" value="1"/>
</dbReference>
<dbReference type="GO" id="GO:0016787">
    <property type="term" value="F:hydrolase activity"/>
    <property type="evidence" value="ECO:0007669"/>
    <property type="project" value="UniProtKB-KW"/>
</dbReference>
<dbReference type="InterPro" id="IPR029052">
    <property type="entry name" value="Metallo-depent_PP-like"/>
</dbReference>
<sequence length="586" mass="64150">MKSSAVLVAWLASWAAADGTHQHLGEDAAVAQPLHVLDLDDECGESELCTVSALQLRSKKLQAASRDRQYEEGAGNASGGQDPAIFCYYYPYAPQCLPPPPLPIAPPQWGPPYGPIPAAVAPVAPSPAAVNPICMMYPWAPECATYIPPYYLPPAAPAQPGYSPPAPSQSSPLPAPRPGYPSPGRLATSLNGVEWPKMTVRGHKAVHFFAVGDWGSLDGTVHPLQNRPQMIVYDGGQLPGPHTFPHRPHSCKPDDAMYQCFSSNGAAPCDQSCGYTAGVDDKAQLLVAQQMKNRARVSDPVLVLNVGDNFYWGGIPENCGTVPLDQMSNLAKQMFDDIFETVYRGPGLDGKPWLSVLGNHDYGGRQFNNAWDQQIAYTWQSDRWVMPAPYFMQHVEFPDLGFNADIFMLDTNAADAKAPNDDPEHNICNDRYNKPDASCAATGGPTSLNDCMPWFQKLWREQSSWIQKQLQESKTDWQIAVTHFPCGNQADFFAKLHAQYGLDLLVTGHTHQQQVFHNSKQLGGMTCFIITGGGGGITSEAPPRGYSSNQYGFFDLTLTKEKITLESINFNGVTLGTYDVFPKRIR</sequence>
<evidence type="ECO:0000313" key="6">
    <source>
        <dbReference type="EMBL" id="CAE8588013.1"/>
    </source>
</evidence>
<feature type="domain" description="Calcineurin-like phosphoesterase" evidence="5">
    <location>
        <begin position="294"/>
        <end position="512"/>
    </location>
</feature>
<dbReference type="Proteomes" id="UP000654075">
    <property type="component" value="Unassembled WGS sequence"/>
</dbReference>
<proteinExistence type="predicted"/>